<sequence>MARKKLDINIRAWIDKLPPSLRNKYVVAAIVYGFWMLLFDQHSIMNQYRLNKTLQELQTKKAYFEAEIEKDSRKRENLSTDDRHLEQFAREEHLMKKDDEDIFIIQKKP</sequence>
<dbReference type="InterPro" id="IPR007060">
    <property type="entry name" value="FtsL/DivIC"/>
</dbReference>
<dbReference type="OrthoDB" id="1467719at2"/>
<proteinExistence type="predicted"/>
<keyword evidence="1" id="KW-1133">Transmembrane helix</keyword>
<gene>
    <name evidence="2" type="ordered locus">SGRA_2008</name>
</gene>
<accession>H6L2A1</accession>
<organism evidence="2 3">
    <name type="scientific">Saprospira grandis (strain Lewin)</name>
    <dbReference type="NCBI Taxonomy" id="984262"/>
    <lineage>
        <taxon>Bacteria</taxon>
        <taxon>Pseudomonadati</taxon>
        <taxon>Bacteroidota</taxon>
        <taxon>Saprospiria</taxon>
        <taxon>Saprospirales</taxon>
        <taxon>Saprospiraceae</taxon>
        <taxon>Saprospira</taxon>
    </lineage>
</organism>
<reference evidence="2 3" key="1">
    <citation type="journal article" date="2012" name="Stand. Genomic Sci.">
        <title>Complete genome sequencing and analysis of Saprospira grandis str. Lewin, a predatory marine bacterium.</title>
        <authorList>
            <person name="Saw J.H."/>
            <person name="Yuryev A."/>
            <person name="Kanbe M."/>
            <person name="Hou S."/>
            <person name="Young A.G."/>
            <person name="Aizawa S."/>
            <person name="Alam M."/>
        </authorList>
    </citation>
    <scope>NUCLEOTIDE SEQUENCE [LARGE SCALE GENOMIC DNA]</scope>
    <source>
        <strain evidence="2 3">Lewin</strain>
    </source>
</reference>
<keyword evidence="3" id="KW-1185">Reference proteome</keyword>
<protein>
    <submittedName>
        <fullName evidence="2">Septum formation initiator-related protein</fullName>
    </submittedName>
</protein>
<evidence type="ECO:0000313" key="2">
    <source>
        <dbReference type="EMBL" id="AFC24739.1"/>
    </source>
</evidence>
<dbReference type="AlphaFoldDB" id="H6L2A1"/>
<keyword evidence="1" id="KW-0472">Membrane</keyword>
<name>H6L2A1_SAPGL</name>
<keyword evidence="1" id="KW-0812">Transmembrane</keyword>
<dbReference type="HOGENOM" id="CLU_148655_4_1_10"/>
<dbReference type="RefSeq" id="WP_015692360.1">
    <property type="nucleotide sequence ID" value="NC_016940.1"/>
</dbReference>
<evidence type="ECO:0000256" key="1">
    <source>
        <dbReference type="SAM" id="Phobius"/>
    </source>
</evidence>
<dbReference type="Pfam" id="PF04977">
    <property type="entry name" value="DivIC"/>
    <property type="match status" value="1"/>
</dbReference>
<evidence type="ECO:0000313" key="3">
    <source>
        <dbReference type="Proteomes" id="UP000007519"/>
    </source>
</evidence>
<dbReference type="eggNOG" id="COG2919">
    <property type="taxonomic scope" value="Bacteria"/>
</dbReference>
<dbReference type="EMBL" id="CP002831">
    <property type="protein sequence ID" value="AFC24739.1"/>
    <property type="molecule type" value="Genomic_DNA"/>
</dbReference>
<feature type="transmembrane region" description="Helical" evidence="1">
    <location>
        <begin position="21"/>
        <end position="39"/>
    </location>
</feature>
<dbReference type="STRING" id="984262.SGRA_2008"/>
<dbReference type="KEGG" id="sgn:SGRA_2008"/>
<dbReference type="Proteomes" id="UP000007519">
    <property type="component" value="Chromosome"/>
</dbReference>